<evidence type="ECO:0000313" key="2">
    <source>
        <dbReference type="WBParaSite" id="PS1159_v2.g4377.t1"/>
    </source>
</evidence>
<organism evidence="1 2">
    <name type="scientific">Panagrolaimus sp. PS1159</name>
    <dbReference type="NCBI Taxonomy" id="55785"/>
    <lineage>
        <taxon>Eukaryota</taxon>
        <taxon>Metazoa</taxon>
        <taxon>Ecdysozoa</taxon>
        <taxon>Nematoda</taxon>
        <taxon>Chromadorea</taxon>
        <taxon>Rhabditida</taxon>
        <taxon>Tylenchina</taxon>
        <taxon>Panagrolaimomorpha</taxon>
        <taxon>Panagrolaimoidea</taxon>
        <taxon>Panagrolaimidae</taxon>
        <taxon>Panagrolaimus</taxon>
    </lineage>
</organism>
<evidence type="ECO:0000313" key="1">
    <source>
        <dbReference type="Proteomes" id="UP000887580"/>
    </source>
</evidence>
<reference evidence="2" key="1">
    <citation type="submission" date="2022-11" db="UniProtKB">
        <authorList>
            <consortium name="WormBaseParasite"/>
        </authorList>
    </citation>
    <scope>IDENTIFICATION</scope>
</reference>
<sequence length="622" mass="70037">MKSRILILYRVFIYFDFIFCQEDINAEDLKLLGNYEIQRLRDFVRGKGRGFVSKVSVDRSAETSETADDILFEERQAQTALLPPPPQPSQPFSIKMPPINNHDDVIAVGQKPEMEMSKFEIVPLSELLKPGESLVIPTFITPSTTTTQRPKKRKHTRRPTTTEMPSTTEGPSNEDFEELAKILQRFRQSQTTPAAPPPSTTTTPRPPPAPPTNPYHSIPKSSIPRPHLRQQGLSTIVEQTAPEFQEFVVSPLREKWKGMAFPLLPPTSAEKKQKNNLFGEINIRPSKFQSPNPPSTLPSTLIPMSEQSDLLFPQKPSGSDQLVAITQEEWEEKMREISRKLGNYLMSVKKKKEQEGTLSKGTYQVNGVQQQEFRPSILNFGQGKTSSKSSIKHRTSSKAYVTLLREGFFHQIESNQFSFVASITLIRDSGKVILVDTGLATDINGRTDLIQKLSQLNIAPPLVDYVITTHGHPDHSGNTNNFPDSIHYQGNLVHYRTKFNISELAHSNSIFLTPNVKLIKTPGHTSEDISVIVSNTDKYGTIAISGDIFISDKDIDFPMMWKKFSHDIHQQEYSRRELICAANFIVPGHGKVFKVTSEIKNGVNCGNNEGGRNHGFSRERFN</sequence>
<dbReference type="WBParaSite" id="PS1159_v2.g4377.t1">
    <property type="protein sequence ID" value="PS1159_v2.g4377.t1"/>
    <property type="gene ID" value="PS1159_v2.g4377"/>
</dbReference>
<proteinExistence type="predicted"/>
<protein>
    <submittedName>
        <fullName evidence="2">Metallo-beta-lactamase domain-containing protein</fullName>
    </submittedName>
</protein>
<name>A0AC35GEE2_9BILA</name>
<accession>A0AC35GEE2</accession>
<dbReference type="Proteomes" id="UP000887580">
    <property type="component" value="Unplaced"/>
</dbReference>